<evidence type="ECO:0000313" key="2">
    <source>
        <dbReference type="Proteomes" id="UP000246078"/>
    </source>
</evidence>
<dbReference type="VEuPathDB" id="TriTrypDB:TcCLB.506919.60"/>
<dbReference type="VEuPathDB" id="TriTrypDB:C3747_52g54"/>
<comment type="caution">
    <text evidence="1">The sequence shown here is derived from an EMBL/GenBank/DDBJ whole genome shotgun (WGS) entry which is preliminary data.</text>
</comment>
<gene>
    <name evidence="1" type="ORF">C3747_52g54</name>
</gene>
<dbReference type="VEuPathDB" id="TriTrypDB:TcCL_NonESM09785"/>
<dbReference type="VEuPathDB" id="TriTrypDB:ECC02_007823"/>
<proteinExistence type="predicted"/>
<dbReference type="VEuPathDB" id="TriTrypDB:TcCLB.511887.40"/>
<dbReference type="VEuPathDB" id="TriTrypDB:TcCL_NonESM08667"/>
<organism evidence="1 2">
    <name type="scientific">Trypanosoma cruzi</name>
    <dbReference type="NCBI Taxonomy" id="5693"/>
    <lineage>
        <taxon>Eukaryota</taxon>
        <taxon>Discoba</taxon>
        <taxon>Euglenozoa</taxon>
        <taxon>Kinetoplastea</taxon>
        <taxon>Metakinetoplastina</taxon>
        <taxon>Trypanosomatida</taxon>
        <taxon>Trypanosomatidae</taxon>
        <taxon>Trypanosoma</taxon>
        <taxon>Schizotrypanum</taxon>
    </lineage>
</organism>
<dbReference type="VEuPathDB" id="TriTrypDB:TcG_10225"/>
<dbReference type="EMBL" id="PRFC01000052">
    <property type="protein sequence ID" value="PWV12282.1"/>
    <property type="molecule type" value="Genomic_DNA"/>
</dbReference>
<dbReference type="AlphaFoldDB" id="A0A2V2WVN2"/>
<protein>
    <submittedName>
        <fullName evidence="1">Uncharacterized protein</fullName>
    </submittedName>
</protein>
<dbReference type="VEuPathDB" id="TriTrypDB:TcCLB.510175.125"/>
<name>A0A2V2WVN2_TRYCR</name>
<dbReference type="VEuPathDB" id="TriTrypDB:TcBrA4_0017720"/>
<dbReference type="VEuPathDB" id="TriTrypDB:TcYC6_0048600"/>
<reference evidence="1 2" key="1">
    <citation type="journal article" date="2018" name="Microb. Genom.">
        <title>Expanding an expanded genome: long-read sequencing of Trypanosoma cruzi.</title>
        <authorList>
            <person name="Berna L."/>
            <person name="Rodriguez M."/>
            <person name="Chiribao M.L."/>
            <person name="Parodi-Talice A."/>
            <person name="Pita S."/>
            <person name="Rijo G."/>
            <person name="Alvarez-Valin F."/>
            <person name="Robello C."/>
        </authorList>
    </citation>
    <scope>NUCLEOTIDE SEQUENCE [LARGE SCALE GENOMIC DNA]</scope>
    <source>
        <strain evidence="1 2">TCC</strain>
    </source>
</reference>
<accession>A0A2V2WVN2</accession>
<sequence>MMAFRDWPTRCLDGRKPLLPCAKRVGLLPPRCVKPSFLPCPHGWTFAEASCERLSAISRAAAVKAPKRIWTHEMVQAEAAAEAAHEAHTLPFLETCHILPNVPEKREERNQALRRCFAMLLEARVEKLGASPSPSWRDLRGVAAPHPHPLESVALHTDIGRVCALPRQQANLLVLHFVRVSRATLPYTAAVCCCTPLVPGDWEMDRPLTPYELDVAIRDSSLGSAPGHDDMLNEFLHRLRSVACGTLRTMIHNSFANGSPPGSWKMGDAIPIPNLRRIHAAQRVPDLSNHSLCY</sequence>
<evidence type="ECO:0000313" key="1">
    <source>
        <dbReference type="EMBL" id="PWV12282.1"/>
    </source>
</evidence>
<dbReference type="Proteomes" id="UP000246078">
    <property type="component" value="Unassembled WGS sequence"/>
</dbReference>
<dbReference type="VEuPathDB" id="TriTrypDB:Tc_MARK_5487"/>
<dbReference type="VEuPathDB" id="TriTrypDB:TCDM_08266"/>
<dbReference type="VEuPathDB" id="TriTrypDB:C4B63_1g993"/>